<feature type="transmembrane region" description="Helical" evidence="6">
    <location>
        <begin position="292"/>
        <end position="311"/>
    </location>
</feature>
<feature type="transmembrane region" description="Helical" evidence="6">
    <location>
        <begin position="318"/>
        <end position="338"/>
    </location>
</feature>
<accession>A0A6B0VEC6</accession>
<evidence type="ECO:0000256" key="2">
    <source>
        <dbReference type="ARBA" id="ARBA00022692"/>
    </source>
</evidence>
<feature type="transmembrane region" description="Helical" evidence="6">
    <location>
        <begin position="408"/>
        <end position="427"/>
    </location>
</feature>
<keyword evidence="3 6" id="KW-1133">Transmembrane helix</keyword>
<proteinExistence type="predicted"/>
<name>A0A6B0VEC6_IXORI</name>
<feature type="transmembrane region" description="Helical" evidence="6">
    <location>
        <begin position="482"/>
        <end position="503"/>
    </location>
</feature>
<evidence type="ECO:0000256" key="6">
    <source>
        <dbReference type="SAM" id="Phobius"/>
    </source>
</evidence>
<evidence type="ECO:0000256" key="4">
    <source>
        <dbReference type="ARBA" id="ARBA00023136"/>
    </source>
</evidence>
<protein>
    <recommendedName>
        <fullName evidence="8">TM7S3/TM198-like domain-containing protein</fullName>
    </recommendedName>
</protein>
<dbReference type="PANTHER" id="PTHR15937:SF3">
    <property type="entry name" value="TRANSMEMBRANE 7 SUPERFAMILY MEMBER 3"/>
    <property type="match status" value="1"/>
</dbReference>
<keyword evidence="4 6" id="KW-0472">Membrane</keyword>
<evidence type="ECO:0000256" key="1">
    <source>
        <dbReference type="ARBA" id="ARBA00004141"/>
    </source>
</evidence>
<evidence type="ECO:0000259" key="8">
    <source>
        <dbReference type="Pfam" id="PF13886"/>
    </source>
</evidence>
<evidence type="ECO:0000313" key="9">
    <source>
        <dbReference type="EMBL" id="MXV00087.1"/>
    </source>
</evidence>
<dbReference type="InterPro" id="IPR042502">
    <property type="entry name" value="TM7SF3"/>
</dbReference>
<evidence type="ECO:0000256" key="5">
    <source>
        <dbReference type="SAM" id="MobiDB-lite"/>
    </source>
</evidence>
<feature type="compositionally biased region" description="Pro residues" evidence="5">
    <location>
        <begin position="554"/>
        <end position="563"/>
    </location>
</feature>
<dbReference type="InterPro" id="IPR025256">
    <property type="entry name" value="TM7S3/TM198-like_dom"/>
</dbReference>
<feature type="transmembrane region" description="Helical" evidence="6">
    <location>
        <begin position="378"/>
        <end position="396"/>
    </location>
</feature>
<comment type="subcellular location">
    <subcellularLocation>
        <location evidence="1">Membrane</location>
        <topology evidence="1">Multi-pass membrane protein</topology>
    </subcellularLocation>
</comment>
<feature type="transmembrane region" description="Helical" evidence="6">
    <location>
        <begin position="350"/>
        <end position="371"/>
    </location>
</feature>
<feature type="transmembrane region" description="Helical" evidence="6">
    <location>
        <begin position="439"/>
        <end position="462"/>
    </location>
</feature>
<feature type="signal peptide" evidence="7">
    <location>
        <begin position="1"/>
        <end position="16"/>
    </location>
</feature>
<organism evidence="9">
    <name type="scientific">Ixodes ricinus</name>
    <name type="common">Common tick</name>
    <name type="synonym">Acarus ricinus</name>
    <dbReference type="NCBI Taxonomy" id="34613"/>
    <lineage>
        <taxon>Eukaryota</taxon>
        <taxon>Metazoa</taxon>
        <taxon>Ecdysozoa</taxon>
        <taxon>Arthropoda</taxon>
        <taxon>Chelicerata</taxon>
        <taxon>Arachnida</taxon>
        <taxon>Acari</taxon>
        <taxon>Parasitiformes</taxon>
        <taxon>Ixodida</taxon>
        <taxon>Ixodoidea</taxon>
        <taxon>Ixodidae</taxon>
        <taxon>Ixodinae</taxon>
        <taxon>Ixodes</taxon>
    </lineage>
</organism>
<feature type="region of interest" description="Disordered" evidence="5">
    <location>
        <begin position="530"/>
        <end position="563"/>
    </location>
</feature>
<evidence type="ECO:0000256" key="3">
    <source>
        <dbReference type="ARBA" id="ARBA00022989"/>
    </source>
</evidence>
<evidence type="ECO:0000256" key="7">
    <source>
        <dbReference type="SAM" id="SignalP"/>
    </source>
</evidence>
<feature type="chain" id="PRO_5025387043" description="TM7S3/TM198-like domain-containing protein" evidence="7">
    <location>
        <begin position="17"/>
        <end position="563"/>
    </location>
</feature>
<dbReference type="GO" id="GO:0043069">
    <property type="term" value="P:negative regulation of programmed cell death"/>
    <property type="evidence" value="ECO:0007669"/>
    <property type="project" value="TreeGrafter"/>
</dbReference>
<feature type="domain" description="TM7S3/TM198-like" evidence="8">
    <location>
        <begin position="302"/>
        <end position="504"/>
    </location>
</feature>
<reference evidence="9" key="1">
    <citation type="submission" date="2019-12" db="EMBL/GenBank/DDBJ databases">
        <title>An insight into the sialome of adult female Ixodes ricinus ticks feeding for 6 days.</title>
        <authorList>
            <person name="Perner J."/>
            <person name="Ribeiro J.M.C."/>
        </authorList>
    </citation>
    <scope>NUCLEOTIDE SEQUENCE</scope>
    <source>
        <strain evidence="9">Semi-engorged</strain>
        <tissue evidence="9">Salivary glands</tissue>
    </source>
</reference>
<dbReference type="Pfam" id="PF25992">
    <property type="entry name" value="Ig_TM7SF3_N"/>
    <property type="match status" value="1"/>
</dbReference>
<dbReference type="Pfam" id="PF13886">
    <property type="entry name" value="TM7S3_TM198"/>
    <property type="match status" value="1"/>
</dbReference>
<keyword evidence="7" id="KW-0732">Signal</keyword>
<dbReference type="AlphaFoldDB" id="A0A6B0VEC6"/>
<dbReference type="PANTHER" id="PTHR15937">
    <property type="entry name" value="TRANSMEMBRANE 7 SUPERFAMILY MEMBER 3"/>
    <property type="match status" value="1"/>
</dbReference>
<sequence length="563" mass="61222">MKTLVVFICFVAQAVTDDPAGVVLKTVAAEVTADVSTSPSFRAKTALPGHTITPFHAINVPSTTRYLLFQAHTQTLPVSLSYSTQSPAPSSASDTGTNVGLAVLLDAWAVDAVVYVHNLNEGNVTALLVVSAHGTSEPLPGGCNLEFPVEVSPFLRLSLGSADATLEFQHASAGAPREAPPPQCDGGLSSFRYDPYLYYLDQWDFSETHYFDALSRMLDPASIRSSAHAVRAYRDNPKTRALFLTYPGEGTIYNVIVRQTTREGQVFEAAYVPVATYGCLWFSRVEACNQRGGPWALFMSLLLSLAGLIICFRGHRFFPFQMFFFGFLALSLISFMLFTKVTRMSANEGVLAALLGGVLGGIFWMLLWYFLAIPVLSIVVPGLLLGFLIAAIFLFTPIGEAAFLQNSISYWIFLGCFTLVPLLLLLPQTKMLSILSCSLVGSYCAILAADVYLGTSLSYIILNVIRRSLVPGGYSASNQVPFQMNDVLLSLIWAGLCIAGVVLQTWSERGRAPFPQSPYQKWLRERSDAGRPLLRSGPAPPPYYGAVGDTASPREPPPRYGAL</sequence>
<dbReference type="GO" id="GO:0005886">
    <property type="term" value="C:plasma membrane"/>
    <property type="evidence" value="ECO:0007669"/>
    <property type="project" value="TreeGrafter"/>
</dbReference>
<keyword evidence="2 6" id="KW-0812">Transmembrane</keyword>
<dbReference type="EMBL" id="GIFC01018003">
    <property type="protein sequence ID" value="MXV00087.1"/>
    <property type="molecule type" value="Transcribed_RNA"/>
</dbReference>